<keyword evidence="2 4" id="KW-0238">DNA-binding</keyword>
<dbReference type="GO" id="GO:0000976">
    <property type="term" value="F:transcription cis-regulatory region binding"/>
    <property type="evidence" value="ECO:0007669"/>
    <property type="project" value="TreeGrafter"/>
</dbReference>
<dbReference type="GO" id="GO:0003700">
    <property type="term" value="F:DNA-binding transcription factor activity"/>
    <property type="evidence" value="ECO:0007669"/>
    <property type="project" value="TreeGrafter"/>
</dbReference>
<name>A0A4Z1DYL6_9MICO</name>
<organism evidence="6 7">
    <name type="scientific">Serinibacter arcticus</name>
    <dbReference type="NCBI Taxonomy" id="1655435"/>
    <lineage>
        <taxon>Bacteria</taxon>
        <taxon>Bacillati</taxon>
        <taxon>Actinomycetota</taxon>
        <taxon>Actinomycetes</taxon>
        <taxon>Micrococcales</taxon>
        <taxon>Beutenbergiaceae</taxon>
        <taxon>Serinibacter</taxon>
    </lineage>
</organism>
<dbReference type="PROSITE" id="PS50977">
    <property type="entry name" value="HTH_TETR_2"/>
    <property type="match status" value="1"/>
</dbReference>
<dbReference type="Proteomes" id="UP000297318">
    <property type="component" value="Unassembled WGS sequence"/>
</dbReference>
<dbReference type="OrthoDB" id="71867at2"/>
<evidence type="ECO:0000313" key="6">
    <source>
        <dbReference type="EMBL" id="TGO04606.1"/>
    </source>
</evidence>
<comment type="caution">
    <text evidence="6">The sequence shown here is derived from an EMBL/GenBank/DDBJ whole genome shotgun (WGS) entry which is preliminary data.</text>
</comment>
<dbReference type="Pfam" id="PF13305">
    <property type="entry name" value="TetR_C_33"/>
    <property type="match status" value="1"/>
</dbReference>
<dbReference type="InterPro" id="IPR025996">
    <property type="entry name" value="MT1864/Rv1816-like_C"/>
</dbReference>
<keyword evidence="3" id="KW-0804">Transcription</keyword>
<dbReference type="RefSeq" id="WP_158292639.1">
    <property type="nucleotide sequence ID" value="NZ_RHPJ01000003.1"/>
</dbReference>
<dbReference type="Gene3D" id="1.10.357.10">
    <property type="entry name" value="Tetracycline Repressor, domain 2"/>
    <property type="match status" value="1"/>
</dbReference>
<dbReference type="PANTHER" id="PTHR30055:SF234">
    <property type="entry name" value="HTH-TYPE TRANSCRIPTIONAL REGULATOR BETI"/>
    <property type="match status" value="1"/>
</dbReference>
<evidence type="ECO:0000313" key="7">
    <source>
        <dbReference type="Proteomes" id="UP000297318"/>
    </source>
</evidence>
<evidence type="ECO:0000256" key="1">
    <source>
        <dbReference type="ARBA" id="ARBA00023015"/>
    </source>
</evidence>
<dbReference type="AlphaFoldDB" id="A0A4Z1DYL6"/>
<feature type="domain" description="HTH tetR-type" evidence="5">
    <location>
        <begin position="5"/>
        <end position="65"/>
    </location>
</feature>
<keyword evidence="7" id="KW-1185">Reference proteome</keyword>
<evidence type="ECO:0000256" key="4">
    <source>
        <dbReference type="PROSITE-ProRule" id="PRU00335"/>
    </source>
</evidence>
<dbReference type="SUPFAM" id="SSF46689">
    <property type="entry name" value="Homeodomain-like"/>
    <property type="match status" value="1"/>
</dbReference>
<dbReference type="InterPro" id="IPR001647">
    <property type="entry name" value="HTH_TetR"/>
</dbReference>
<reference evidence="6 7" key="1">
    <citation type="submission" date="2018-11" db="EMBL/GenBank/DDBJ databases">
        <title>Complete genome sequencing of the Actinobacteria Serinibacter sp. K3-2.</title>
        <authorList>
            <person name="Rakitin A.L."/>
            <person name="Beletsky A.V."/>
            <person name="Mardanov A.V."/>
            <person name="Ravin N.V."/>
            <person name="Gromova A.S."/>
            <person name="Filippova S.N."/>
            <person name="Gal'Chenko V.F."/>
        </authorList>
    </citation>
    <scope>NUCLEOTIDE SEQUENCE [LARGE SCALE GENOMIC DNA]</scope>
    <source>
        <strain evidence="6 7">K3-2</strain>
    </source>
</reference>
<gene>
    <name evidence="6" type="ORF">SERN_2199</name>
</gene>
<dbReference type="InterPro" id="IPR009057">
    <property type="entry name" value="Homeodomain-like_sf"/>
</dbReference>
<evidence type="ECO:0000259" key="5">
    <source>
        <dbReference type="PROSITE" id="PS50977"/>
    </source>
</evidence>
<proteinExistence type="predicted"/>
<sequence length="190" mass="19776">MTRAGLTPAVLTQTAAAIADTEGYDAVTVAAVARRLGVQPASLYSHVSGREDLLGRLHRRALDDLATRLADQLAGRSGRAALAGLAAAHRTLAHDHPGLWEALQRPASASTVASDGAARVAALVLASLHAYGLPPDEQVHAARLLGSVVNGLVTLGRAGALAHRTPSTDETWERSLDALHRALTTWKAVS</sequence>
<dbReference type="Pfam" id="PF00440">
    <property type="entry name" value="TetR_N"/>
    <property type="match status" value="1"/>
</dbReference>
<accession>A0A4Z1DYL6</accession>
<dbReference type="EMBL" id="RHPJ01000003">
    <property type="protein sequence ID" value="TGO04606.1"/>
    <property type="molecule type" value="Genomic_DNA"/>
</dbReference>
<dbReference type="InterPro" id="IPR036271">
    <property type="entry name" value="Tet_transcr_reg_TetR-rel_C_sf"/>
</dbReference>
<dbReference type="InterPro" id="IPR050109">
    <property type="entry name" value="HTH-type_TetR-like_transc_reg"/>
</dbReference>
<keyword evidence="1" id="KW-0805">Transcription regulation</keyword>
<dbReference type="SUPFAM" id="SSF48498">
    <property type="entry name" value="Tetracyclin repressor-like, C-terminal domain"/>
    <property type="match status" value="1"/>
</dbReference>
<evidence type="ECO:0000256" key="3">
    <source>
        <dbReference type="ARBA" id="ARBA00023163"/>
    </source>
</evidence>
<feature type="DNA-binding region" description="H-T-H motif" evidence="4">
    <location>
        <begin position="28"/>
        <end position="47"/>
    </location>
</feature>
<protein>
    <submittedName>
        <fullName evidence="6">Transcriptional regulator, TetR family</fullName>
    </submittedName>
</protein>
<dbReference type="PANTHER" id="PTHR30055">
    <property type="entry name" value="HTH-TYPE TRANSCRIPTIONAL REGULATOR RUTR"/>
    <property type="match status" value="1"/>
</dbReference>
<evidence type="ECO:0000256" key="2">
    <source>
        <dbReference type="ARBA" id="ARBA00023125"/>
    </source>
</evidence>
<dbReference type="Gene3D" id="1.10.10.60">
    <property type="entry name" value="Homeodomain-like"/>
    <property type="match status" value="1"/>
</dbReference>